<name>A0A327Z342_9ACTN</name>
<evidence type="ECO:0000313" key="3">
    <source>
        <dbReference type="Proteomes" id="UP000249341"/>
    </source>
</evidence>
<comment type="caution">
    <text evidence="2">The sequence shown here is derived from an EMBL/GenBank/DDBJ whole genome shotgun (WGS) entry which is preliminary data.</text>
</comment>
<sequence length="102" mass="11092">MMVLFVAVIGLLLAAILALWPLSSEKPRSPQRFRGSAPVKPPGSHAEPSAGPATLEGILAGQLLSGEISQRQYLRAVENLAARDEERHPLTLRWDDRPGAWS</sequence>
<dbReference type="EMBL" id="QLMJ01000023">
    <property type="protein sequence ID" value="RAK27425.1"/>
    <property type="molecule type" value="Genomic_DNA"/>
</dbReference>
<dbReference type="OrthoDB" id="3298232at2"/>
<dbReference type="Proteomes" id="UP000249341">
    <property type="component" value="Unassembled WGS sequence"/>
</dbReference>
<organism evidence="2 3">
    <name type="scientific">Actinoplanes lutulentus</name>
    <dbReference type="NCBI Taxonomy" id="1287878"/>
    <lineage>
        <taxon>Bacteria</taxon>
        <taxon>Bacillati</taxon>
        <taxon>Actinomycetota</taxon>
        <taxon>Actinomycetes</taxon>
        <taxon>Micromonosporales</taxon>
        <taxon>Micromonosporaceae</taxon>
        <taxon>Actinoplanes</taxon>
    </lineage>
</organism>
<gene>
    <name evidence="2" type="ORF">B0I29_12359</name>
</gene>
<dbReference type="RefSeq" id="WP_146617027.1">
    <property type="nucleotide sequence ID" value="NZ_JACHWI010000003.1"/>
</dbReference>
<protein>
    <submittedName>
        <fullName evidence="2">Uncharacterized protein</fullName>
    </submittedName>
</protein>
<keyword evidence="3" id="KW-1185">Reference proteome</keyword>
<reference evidence="2 3" key="1">
    <citation type="submission" date="2018-06" db="EMBL/GenBank/DDBJ databases">
        <title>Genomic Encyclopedia of Type Strains, Phase III (KMG-III): the genomes of soil and plant-associated and newly described type strains.</title>
        <authorList>
            <person name="Whitman W."/>
        </authorList>
    </citation>
    <scope>NUCLEOTIDE SEQUENCE [LARGE SCALE GENOMIC DNA]</scope>
    <source>
        <strain evidence="2 3">CGMCC 4.7090</strain>
    </source>
</reference>
<evidence type="ECO:0000313" key="2">
    <source>
        <dbReference type="EMBL" id="RAK27425.1"/>
    </source>
</evidence>
<dbReference type="AlphaFoldDB" id="A0A327Z342"/>
<evidence type="ECO:0000256" key="1">
    <source>
        <dbReference type="SAM" id="MobiDB-lite"/>
    </source>
</evidence>
<accession>A0A327Z342</accession>
<proteinExistence type="predicted"/>
<feature type="region of interest" description="Disordered" evidence="1">
    <location>
        <begin position="25"/>
        <end position="52"/>
    </location>
</feature>